<dbReference type="Proteomes" id="UP000001514">
    <property type="component" value="Unassembled WGS sequence"/>
</dbReference>
<keyword evidence="2" id="KW-0964">Secreted</keyword>
<evidence type="ECO:0000313" key="8">
    <source>
        <dbReference type="Proteomes" id="UP000001514"/>
    </source>
</evidence>
<dbReference type="PANTHER" id="PTHR31692:SF5">
    <property type="entry name" value="EXPANSIN-B3"/>
    <property type="match status" value="1"/>
</dbReference>
<dbReference type="KEGG" id="smo:SELMODRAFT_234188"/>
<evidence type="ECO:0000256" key="2">
    <source>
        <dbReference type="ARBA" id="ARBA00022525"/>
    </source>
</evidence>
<evidence type="ECO:0000256" key="3">
    <source>
        <dbReference type="RuleBase" id="RU003460"/>
    </source>
</evidence>
<dbReference type="PROSITE" id="PS50842">
    <property type="entry name" value="EXPANSIN_EG45"/>
    <property type="match status" value="1"/>
</dbReference>
<keyword evidence="4" id="KW-0732">Signal</keyword>
<dbReference type="EMBL" id="GL377622">
    <property type="protein sequence ID" value="EFJ15661.1"/>
    <property type="molecule type" value="Genomic_DNA"/>
</dbReference>
<gene>
    <name evidence="7" type="ORF">SELMODRAFT_234188</name>
</gene>
<dbReference type="STRING" id="88036.D8SIQ1"/>
<feature type="domain" description="Expansin-like CBD" evidence="6">
    <location>
        <begin position="171"/>
        <end position="252"/>
    </location>
</feature>
<dbReference type="InterPro" id="IPR007117">
    <property type="entry name" value="Expansin_CBD"/>
</dbReference>
<dbReference type="GO" id="GO:0005576">
    <property type="term" value="C:extracellular region"/>
    <property type="evidence" value="ECO:0007669"/>
    <property type="project" value="UniProtKB-SubCell"/>
</dbReference>
<comment type="subcellular location">
    <subcellularLocation>
        <location evidence="1">Secreted</location>
    </subcellularLocation>
</comment>
<dbReference type="Pfam" id="PF03330">
    <property type="entry name" value="DPBB_1"/>
    <property type="match status" value="1"/>
</dbReference>
<evidence type="ECO:0000256" key="1">
    <source>
        <dbReference type="ARBA" id="ARBA00004613"/>
    </source>
</evidence>
<evidence type="ECO:0000256" key="4">
    <source>
        <dbReference type="SAM" id="SignalP"/>
    </source>
</evidence>
<feature type="domain" description="Expansin-like EG45" evidence="5">
    <location>
        <begin position="49"/>
        <end position="158"/>
    </location>
</feature>
<dbReference type="InterPro" id="IPR005795">
    <property type="entry name" value="LolPI"/>
</dbReference>
<keyword evidence="8" id="KW-1185">Reference proteome</keyword>
<dbReference type="Gene3D" id="2.60.40.760">
    <property type="entry name" value="Expansin, cellulose-binding-like domain"/>
    <property type="match status" value="1"/>
</dbReference>
<dbReference type="AlphaFoldDB" id="D8SIQ1"/>
<sequence length="257" mass="27839">MDSASLWRLIVLLLAAVDVARCRFHAYARGWQLATATWYGSPSGAGTDGGACGYGELPNTPYGLDVGAGSPVLFKNGRGCGACYKVRCLQQQLCSGKAVTVVITDECPGGYCAFGRTHFDLSGTAFGRMAMAGRTNQLLGSGVTQVLYKRVDCNYGSRPMEFQVNEGSTPFWLSILVRYAAGPGDLGHVELMQAGSRVWQPMTQVWGATWCFNGGPLRGPFSFRVTTLSTSETVVARNVIPRNWASNTCYRSRVNFR</sequence>
<dbReference type="InterPro" id="IPR036908">
    <property type="entry name" value="RlpA-like_sf"/>
</dbReference>
<dbReference type="PRINTS" id="PR00829">
    <property type="entry name" value="LOLP1ALLERGN"/>
</dbReference>
<dbReference type="Gramene" id="EFJ15661">
    <property type="protein sequence ID" value="EFJ15661"/>
    <property type="gene ID" value="SELMODRAFT_234188"/>
</dbReference>
<feature type="signal peptide" evidence="4">
    <location>
        <begin position="1"/>
        <end position="22"/>
    </location>
</feature>
<dbReference type="InterPro" id="IPR007118">
    <property type="entry name" value="Expan_Lol_pI"/>
</dbReference>
<dbReference type="OrthoDB" id="406505at2759"/>
<name>D8SIQ1_SELML</name>
<dbReference type="CDD" id="cd22275">
    <property type="entry name" value="DPBB_EXPB_N"/>
    <property type="match status" value="1"/>
</dbReference>
<feature type="chain" id="PRO_5003122753" description="Expansin-like EG45 domain-containing protein" evidence="4">
    <location>
        <begin position="23"/>
        <end position="257"/>
    </location>
</feature>
<dbReference type="SUPFAM" id="SSF50685">
    <property type="entry name" value="Barwin-like endoglucanases"/>
    <property type="match status" value="1"/>
</dbReference>
<dbReference type="OMA" id="ASEWLEM"/>
<dbReference type="FunCoup" id="D8SIQ1">
    <property type="interactions" value="265"/>
</dbReference>
<evidence type="ECO:0000259" key="6">
    <source>
        <dbReference type="PROSITE" id="PS50843"/>
    </source>
</evidence>
<organism evidence="8">
    <name type="scientific">Selaginella moellendorffii</name>
    <name type="common">Spikemoss</name>
    <dbReference type="NCBI Taxonomy" id="88036"/>
    <lineage>
        <taxon>Eukaryota</taxon>
        <taxon>Viridiplantae</taxon>
        <taxon>Streptophyta</taxon>
        <taxon>Embryophyta</taxon>
        <taxon>Tracheophyta</taxon>
        <taxon>Lycopodiopsida</taxon>
        <taxon>Selaginellales</taxon>
        <taxon>Selaginellaceae</taxon>
        <taxon>Selaginella</taxon>
    </lineage>
</organism>
<dbReference type="PANTHER" id="PTHR31692">
    <property type="entry name" value="EXPANSIN-B3"/>
    <property type="match status" value="1"/>
</dbReference>
<dbReference type="SUPFAM" id="SSF49590">
    <property type="entry name" value="PHL pollen allergen"/>
    <property type="match status" value="1"/>
</dbReference>
<comment type="similarity">
    <text evidence="3">Belongs to the expansin family.</text>
</comment>
<accession>D8SIQ1</accession>
<evidence type="ECO:0008006" key="9">
    <source>
        <dbReference type="Google" id="ProtNLM"/>
    </source>
</evidence>
<dbReference type="InterPro" id="IPR036749">
    <property type="entry name" value="Expansin_CBD_sf"/>
</dbReference>
<dbReference type="PRINTS" id="PR01225">
    <property type="entry name" value="EXPANSNFAMLY"/>
</dbReference>
<dbReference type="SMART" id="SM00837">
    <property type="entry name" value="DPBB_1"/>
    <property type="match status" value="1"/>
</dbReference>
<dbReference type="eggNOG" id="ENOG502QPVQ">
    <property type="taxonomic scope" value="Eukaryota"/>
</dbReference>
<dbReference type="Pfam" id="PF01357">
    <property type="entry name" value="Expansin_C"/>
    <property type="match status" value="1"/>
</dbReference>
<dbReference type="PROSITE" id="PS50843">
    <property type="entry name" value="EXPANSIN_CBD"/>
    <property type="match status" value="1"/>
</dbReference>
<evidence type="ECO:0000259" key="5">
    <source>
        <dbReference type="PROSITE" id="PS50842"/>
    </source>
</evidence>
<evidence type="ECO:0000313" key="7">
    <source>
        <dbReference type="EMBL" id="EFJ15661.1"/>
    </source>
</evidence>
<dbReference type="InterPro" id="IPR009009">
    <property type="entry name" value="RlpA-like_DPBB"/>
</dbReference>
<proteinExistence type="inferred from homology"/>
<dbReference type="InParanoid" id="D8SIQ1"/>
<dbReference type="HOGENOM" id="CLU_027462_1_0_1"/>
<reference evidence="7 8" key="1">
    <citation type="journal article" date="2011" name="Science">
        <title>The Selaginella genome identifies genetic changes associated with the evolution of vascular plants.</title>
        <authorList>
            <person name="Banks J.A."/>
            <person name="Nishiyama T."/>
            <person name="Hasebe M."/>
            <person name="Bowman J.L."/>
            <person name="Gribskov M."/>
            <person name="dePamphilis C."/>
            <person name="Albert V.A."/>
            <person name="Aono N."/>
            <person name="Aoyama T."/>
            <person name="Ambrose B.A."/>
            <person name="Ashton N.W."/>
            <person name="Axtell M.J."/>
            <person name="Barker E."/>
            <person name="Barker M.S."/>
            <person name="Bennetzen J.L."/>
            <person name="Bonawitz N.D."/>
            <person name="Chapple C."/>
            <person name="Cheng C."/>
            <person name="Correa L.G."/>
            <person name="Dacre M."/>
            <person name="DeBarry J."/>
            <person name="Dreyer I."/>
            <person name="Elias M."/>
            <person name="Engstrom E.M."/>
            <person name="Estelle M."/>
            <person name="Feng L."/>
            <person name="Finet C."/>
            <person name="Floyd S.K."/>
            <person name="Frommer W.B."/>
            <person name="Fujita T."/>
            <person name="Gramzow L."/>
            <person name="Gutensohn M."/>
            <person name="Harholt J."/>
            <person name="Hattori M."/>
            <person name="Heyl A."/>
            <person name="Hirai T."/>
            <person name="Hiwatashi Y."/>
            <person name="Ishikawa M."/>
            <person name="Iwata M."/>
            <person name="Karol K.G."/>
            <person name="Koehler B."/>
            <person name="Kolukisaoglu U."/>
            <person name="Kubo M."/>
            <person name="Kurata T."/>
            <person name="Lalonde S."/>
            <person name="Li K."/>
            <person name="Li Y."/>
            <person name="Litt A."/>
            <person name="Lyons E."/>
            <person name="Manning G."/>
            <person name="Maruyama T."/>
            <person name="Michael T.P."/>
            <person name="Mikami K."/>
            <person name="Miyazaki S."/>
            <person name="Morinaga S."/>
            <person name="Murata T."/>
            <person name="Mueller-Roeber B."/>
            <person name="Nelson D.R."/>
            <person name="Obara M."/>
            <person name="Oguri Y."/>
            <person name="Olmstead R.G."/>
            <person name="Onodera N."/>
            <person name="Petersen B.L."/>
            <person name="Pils B."/>
            <person name="Prigge M."/>
            <person name="Rensing S.A."/>
            <person name="Riano-Pachon D.M."/>
            <person name="Roberts A.W."/>
            <person name="Sato Y."/>
            <person name="Scheller H.V."/>
            <person name="Schulz B."/>
            <person name="Schulz C."/>
            <person name="Shakirov E.V."/>
            <person name="Shibagaki N."/>
            <person name="Shinohara N."/>
            <person name="Shippen D.E."/>
            <person name="Soerensen I."/>
            <person name="Sotooka R."/>
            <person name="Sugimoto N."/>
            <person name="Sugita M."/>
            <person name="Sumikawa N."/>
            <person name="Tanurdzic M."/>
            <person name="Theissen G."/>
            <person name="Ulvskov P."/>
            <person name="Wakazuki S."/>
            <person name="Weng J.K."/>
            <person name="Willats W.W."/>
            <person name="Wipf D."/>
            <person name="Wolf P.G."/>
            <person name="Yang L."/>
            <person name="Zimmer A.D."/>
            <person name="Zhu Q."/>
            <person name="Mitros T."/>
            <person name="Hellsten U."/>
            <person name="Loque D."/>
            <person name="Otillar R."/>
            <person name="Salamov A."/>
            <person name="Schmutz J."/>
            <person name="Shapiro H."/>
            <person name="Lindquist E."/>
            <person name="Lucas S."/>
            <person name="Rokhsar D."/>
            <person name="Grigoriev I.V."/>
        </authorList>
    </citation>
    <scope>NUCLEOTIDE SEQUENCE [LARGE SCALE GENOMIC DNA]</scope>
</reference>
<dbReference type="Gene3D" id="2.40.40.10">
    <property type="entry name" value="RlpA-like domain"/>
    <property type="match status" value="1"/>
</dbReference>
<protein>
    <recommendedName>
        <fullName evidence="9">Expansin-like EG45 domain-containing protein</fullName>
    </recommendedName>
</protein>
<dbReference type="InterPro" id="IPR007112">
    <property type="entry name" value="Expansin/allergen_DPBB_dom"/>
</dbReference>